<gene>
    <name evidence="3" type="ORF">BDV29DRAFT_186217</name>
</gene>
<dbReference type="EMBL" id="ML732493">
    <property type="protein sequence ID" value="KAB8067401.1"/>
    <property type="molecule type" value="Genomic_DNA"/>
</dbReference>
<evidence type="ECO:0000313" key="3">
    <source>
        <dbReference type="EMBL" id="KAB8067401.1"/>
    </source>
</evidence>
<keyword evidence="2" id="KW-0732">Signal</keyword>
<name>A0A5N5WGF7_9EURO</name>
<evidence type="ECO:0000256" key="2">
    <source>
        <dbReference type="SAM" id="SignalP"/>
    </source>
</evidence>
<organism evidence="3 4">
    <name type="scientific">Aspergillus leporis</name>
    <dbReference type="NCBI Taxonomy" id="41062"/>
    <lineage>
        <taxon>Eukaryota</taxon>
        <taxon>Fungi</taxon>
        <taxon>Dikarya</taxon>
        <taxon>Ascomycota</taxon>
        <taxon>Pezizomycotina</taxon>
        <taxon>Eurotiomycetes</taxon>
        <taxon>Eurotiomycetidae</taxon>
        <taxon>Eurotiales</taxon>
        <taxon>Aspergillaceae</taxon>
        <taxon>Aspergillus</taxon>
        <taxon>Aspergillus subgen. Circumdati</taxon>
    </lineage>
</organism>
<evidence type="ECO:0000256" key="1">
    <source>
        <dbReference type="SAM" id="MobiDB-lite"/>
    </source>
</evidence>
<dbReference type="AlphaFoldDB" id="A0A5N5WGF7"/>
<feature type="chain" id="PRO_5024831659" evidence="2">
    <location>
        <begin position="18"/>
        <end position="261"/>
    </location>
</feature>
<accession>A0A5N5WGF7</accession>
<feature type="compositionally biased region" description="Low complexity" evidence="1">
    <location>
        <begin position="65"/>
        <end position="87"/>
    </location>
</feature>
<dbReference type="OrthoDB" id="4490287at2759"/>
<dbReference type="Proteomes" id="UP000326565">
    <property type="component" value="Unassembled WGS sequence"/>
</dbReference>
<reference evidence="3 4" key="1">
    <citation type="submission" date="2019-04" db="EMBL/GenBank/DDBJ databases">
        <title>Friends and foes A comparative genomics study of 23 Aspergillus species from section Flavi.</title>
        <authorList>
            <consortium name="DOE Joint Genome Institute"/>
            <person name="Kjaerbolling I."/>
            <person name="Vesth T."/>
            <person name="Frisvad J.C."/>
            <person name="Nybo J.L."/>
            <person name="Theobald S."/>
            <person name="Kildgaard S."/>
            <person name="Isbrandt T."/>
            <person name="Kuo A."/>
            <person name="Sato A."/>
            <person name="Lyhne E.K."/>
            <person name="Kogle M.E."/>
            <person name="Wiebenga A."/>
            <person name="Kun R.S."/>
            <person name="Lubbers R.J."/>
            <person name="Makela M.R."/>
            <person name="Barry K."/>
            <person name="Chovatia M."/>
            <person name="Clum A."/>
            <person name="Daum C."/>
            <person name="Haridas S."/>
            <person name="He G."/>
            <person name="LaButti K."/>
            <person name="Lipzen A."/>
            <person name="Mondo S."/>
            <person name="Riley R."/>
            <person name="Salamov A."/>
            <person name="Simmons B.A."/>
            <person name="Magnuson J.K."/>
            <person name="Henrissat B."/>
            <person name="Mortensen U.H."/>
            <person name="Larsen T.O."/>
            <person name="Devries R.P."/>
            <person name="Grigoriev I.V."/>
            <person name="Machida M."/>
            <person name="Baker S.E."/>
            <person name="Andersen M.R."/>
        </authorList>
    </citation>
    <scope>NUCLEOTIDE SEQUENCE [LARGE SCALE GENOMIC DNA]</scope>
    <source>
        <strain evidence="3 4">CBS 151.66</strain>
    </source>
</reference>
<proteinExistence type="predicted"/>
<protein>
    <submittedName>
        <fullName evidence="3">Uncharacterized protein</fullName>
    </submittedName>
</protein>
<evidence type="ECO:0000313" key="4">
    <source>
        <dbReference type="Proteomes" id="UP000326565"/>
    </source>
</evidence>
<feature type="signal peptide" evidence="2">
    <location>
        <begin position="1"/>
        <end position="17"/>
    </location>
</feature>
<keyword evidence="4" id="KW-1185">Reference proteome</keyword>
<sequence length="261" mass="27639">MRASTLLVVLSSLGAHAFPLRPKSNETLARRDIQYSVVNVDSQPRTEVPRVVETITAVSPPQPPVTITITPTPSTSPSSTPSPSSWSVGPLSTGIPGGQPQVVARGVNATSRKFLKRSASANNTEVRVFAARQNGTEPHLTTRGNSTASLIARNNSAEPQLIARGNGTTGGLGTRSNIVNSRLAARSNNTVVGLFARSNSTEVRALKARSSSTESHISARGLNISDRAVLFLRDALNSTRVHDNSVVFRKSLNSTSLQPSN</sequence>
<feature type="region of interest" description="Disordered" evidence="1">
    <location>
        <begin position="62"/>
        <end position="99"/>
    </location>
</feature>